<feature type="compositionally biased region" description="Acidic residues" evidence="1">
    <location>
        <begin position="96"/>
        <end position="108"/>
    </location>
</feature>
<name>A0ABD3RMI7_9STRA</name>
<reference evidence="2 3" key="1">
    <citation type="submission" date="2024-10" db="EMBL/GenBank/DDBJ databases">
        <title>Updated reference genomes for cyclostephanoid diatoms.</title>
        <authorList>
            <person name="Roberts W.R."/>
            <person name="Alverson A.J."/>
        </authorList>
    </citation>
    <scope>NUCLEOTIDE SEQUENCE [LARGE SCALE GENOMIC DNA]</scope>
    <source>
        <strain evidence="2 3">AJA228-03</strain>
    </source>
</reference>
<dbReference type="EMBL" id="JALLPB020000472">
    <property type="protein sequence ID" value="KAL3808770.1"/>
    <property type="molecule type" value="Genomic_DNA"/>
</dbReference>
<organism evidence="2 3">
    <name type="scientific">Cyclostephanos tholiformis</name>
    <dbReference type="NCBI Taxonomy" id="382380"/>
    <lineage>
        <taxon>Eukaryota</taxon>
        <taxon>Sar</taxon>
        <taxon>Stramenopiles</taxon>
        <taxon>Ochrophyta</taxon>
        <taxon>Bacillariophyta</taxon>
        <taxon>Coscinodiscophyceae</taxon>
        <taxon>Thalassiosirophycidae</taxon>
        <taxon>Stephanodiscales</taxon>
        <taxon>Stephanodiscaceae</taxon>
        <taxon>Cyclostephanos</taxon>
    </lineage>
</organism>
<feature type="compositionally biased region" description="Basic residues" evidence="1">
    <location>
        <begin position="31"/>
        <end position="45"/>
    </location>
</feature>
<feature type="region of interest" description="Disordered" evidence="1">
    <location>
        <begin position="1"/>
        <end position="131"/>
    </location>
</feature>
<evidence type="ECO:0000313" key="3">
    <source>
        <dbReference type="Proteomes" id="UP001530377"/>
    </source>
</evidence>
<keyword evidence="3" id="KW-1185">Reference proteome</keyword>
<dbReference type="AlphaFoldDB" id="A0ABD3RMI7"/>
<accession>A0ABD3RMI7</accession>
<sequence>MPPPTKKFKFSTMPTKTVTKKSPCGAPPPAKKAKRAQAGRTKAKHPTPLGGSGGGNPSMRSEARARARKRAREWARNTLSSMKGASTPPRTRGAIDDDDDDDDDDGHDEEGRGKDVVGSSLITHDGVAMEGRVEGRQVARLATTEGGTPAPQGTIISRHDVEGIFTTPKDETAHIHDTRIRASDESIGNEEDDVFYDALECPLSTMVGRDIDAIDIPDEEDVRLTARREKRWNPEPLEPGGISFSTFVPKPDP</sequence>
<dbReference type="Proteomes" id="UP001530377">
    <property type="component" value="Unassembled WGS sequence"/>
</dbReference>
<comment type="caution">
    <text evidence="2">The sequence shown here is derived from an EMBL/GenBank/DDBJ whole genome shotgun (WGS) entry which is preliminary data.</text>
</comment>
<gene>
    <name evidence="2" type="ORF">ACHAXA_001346</name>
</gene>
<feature type="region of interest" description="Disordered" evidence="1">
    <location>
        <begin position="230"/>
        <end position="253"/>
    </location>
</feature>
<proteinExistence type="predicted"/>
<evidence type="ECO:0000256" key="1">
    <source>
        <dbReference type="SAM" id="MobiDB-lite"/>
    </source>
</evidence>
<evidence type="ECO:0000313" key="2">
    <source>
        <dbReference type="EMBL" id="KAL3808770.1"/>
    </source>
</evidence>
<protein>
    <submittedName>
        <fullName evidence="2">Uncharacterized protein</fullName>
    </submittedName>
</protein>